<organism evidence="1 2">
    <name type="scientific">Candidatus Saganbacteria bacterium CG08_land_8_20_14_0_20_45_16</name>
    <dbReference type="NCBI Taxonomy" id="2014293"/>
    <lineage>
        <taxon>Bacteria</taxon>
        <taxon>Bacillati</taxon>
        <taxon>Saganbacteria</taxon>
    </lineage>
</organism>
<name>A0A2H0XXZ9_UNCSA</name>
<evidence type="ECO:0000313" key="2">
    <source>
        <dbReference type="Proteomes" id="UP000231343"/>
    </source>
</evidence>
<sequence>MTDFRCSQCNRLLAKVDGPGRVEIKCPRCKGMNLFSGEIFITIEEKSERCTDPEIAEA</sequence>
<evidence type="ECO:0000313" key="1">
    <source>
        <dbReference type="EMBL" id="PIS29645.1"/>
    </source>
</evidence>
<protein>
    <recommendedName>
        <fullName evidence="3">Com family DNA-binding transcriptional regulator</fullName>
    </recommendedName>
</protein>
<proteinExistence type="predicted"/>
<gene>
    <name evidence="1" type="ORF">COT42_04950</name>
</gene>
<dbReference type="Proteomes" id="UP000231343">
    <property type="component" value="Unassembled WGS sequence"/>
</dbReference>
<dbReference type="EMBL" id="PEYM01000077">
    <property type="protein sequence ID" value="PIS29645.1"/>
    <property type="molecule type" value="Genomic_DNA"/>
</dbReference>
<accession>A0A2H0XXZ9</accession>
<dbReference type="AlphaFoldDB" id="A0A2H0XXZ9"/>
<evidence type="ECO:0008006" key="3">
    <source>
        <dbReference type="Google" id="ProtNLM"/>
    </source>
</evidence>
<dbReference type="Pfam" id="PF10122">
    <property type="entry name" value="Zn_ribbon_Com"/>
    <property type="match status" value="1"/>
</dbReference>
<dbReference type="InterPro" id="IPR019294">
    <property type="entry name" value="Translation_reg_Com"/>
</dbReference>
<comment type="caution">
    <text evidence="1">The sequence shown here is derived from an EMBL/GenBank/DDBJ whole genome shotgun (WGS) entry which is preliminary data.</text>
</comment>
<reference evidence="1 2" key="1">
    <citation type="submission" date="2017-09" db="EMBL/GenBank/DDBJ databases">
        <title>Depth-based differentiation of microbial function through sediment-hosted aquifers and enrichment of novel symbionts in the deep terrestrial subsurface.</title>
        <authorList>
            <person name="Probst A.J."/>
            <person name="Ladd B."/>
            <person name="Jarett J.K."/>
            <person name="Geller-Mcgrath D.E."/>
            <person name="Sieber C.M."/>
            <person name="Emerson J.B."/>
            <person name="Anantharaman K."/>
            <person name="Thomas B.C."/>
            <person name="Malmstrom R."/>
            <person name="Stieglmeier M."/>
            <person name="Klingl A."/>
            <person name="Woyke T."/>
            <person name="Ryan C.M."/>
            <person name="Banfield J.F."/>
        </authorList>
    </citation>
    <scope>NUCLEOTIDE SEQUENCE [LARGE SCALE GENOMIC DNA]</scope>
    <source>
        <strain evidence="1">CG08_land_8_20_14_0_20_45_16</strain>
    </source>
</reference>